<dbReference type="Proteomes" id="UP001620626">
    <property type="component" value="Unassembled WGS sequence"/>
</dbReference>
<protein>
    <submittedName>
        <fullName evidence="1">Uncharacterized protein</fullName>
    </submittedName>
</protein>
<sequence length="248" mass="26543">MDKAYHAILAADASNPAADGNEKIVAKLKRARAGFKQAIDSIDTFLGVASKKRPDIVAVARKSPELLGTDDSVAQIVGTLGPCSCKGSSFLTHSFLNASHNAGNALIQSMCKQIDGTASPITSTECEHFDANLFSPALSMAIELTGQDVMCELIAGPCPSPNTTVSNSGPISCSFCHLLHKKAKKIVTSFARFFESFNMMCDRLSDESGRIACRLYVKSMTVGIGDIKDLHLDEQNVQIYCNGVFNCV</sequence>
<reference evidence="1 2" key="1">
    <citation type="submission" date="2024-10" db="EMBL/GenBank/DDBJ databases">
        <authorList>
            <person name="Kim D."/>
        </authorList>
    </citation>
    <scope>NUCLEOTIDE SEQUENCE [LARGE SCALE GENOMIC DNA]</scope>
    <source>
        <strain evidence="1">BH-2024</strain>
    </source>
</reference>
<proteinExistence type="predicted"/>
<name>A0ABD2ICM3_9BILA</name>
<organism evidence="1 2">
    <name type="scientific">Heterodera trifolii</name>
    <dbReference type="NCBI Taxonomy" id="157864"/>
    <lineage>
        <taxon>Eukaryota</taxon>
        <taxon>Metazoa</taxon>
        <taxon>Ecdysozoa</taxon>
        <taxon>Nematoda</taxon>
        <taxon>Chromadorea</taxon>
        <taxon>Rhabditida</taxon>
        <taxon>Tylenchina</taxon>
        <taxon>Tylenchomorpha</taxon>
        <taxon>Tylenchoidea</taxon>
        <taxon>Heteroderidae</taxon>
        <taxon>Heteroderinae</taxon>
        <taxon>Heterodera</taxon>
    </lineage>
</organism>
<gene>
    <name evidence="1" type="ORF">niasHT_035865</name>
</gene>
<evidence type="ECO:0000313" key="1">
    <source>
        <dbReference type="EMBL" id="KAL3077031.1"/>
    </source>
</evidence>
<keyword evidence="2" id="KW-1185">Reference proteome</keyword>
<dbReference type="EMBL" id="JBICBT010001235">
    <property type="protein sequence ID" value="KAL3077031.1"/>
    <property type="molecule type" value="Genomic_DNA"/>
</dbReference>
<dbReference type="AlphaFoldDB" id="A0ABD2ICM3"/>
<evidence type="ECO:0000313" key="2">
    <source>
        <dbReference type="Proteomes" id="UP001620626"/>
    </source>
</evidence>
<comment type="caution">
    <text evidence="1">The sequence shown here is derived from an EMBL/GenBank/DDBJ whole genome shotgun (WGS) entry which is preliminary data.</text>
</comment>
<accession>A0ABD2ICM3</accession>